<dbReference type="PANTHER" id="PTHR43841:SF3">
    <property type="entry name" value="(3R)-HYDROXYACYL-ACP DEHYDRATASE SUBUNIT HADB"/>
    <property type="match status" value="1"/>
</dbReference>
<evidence type="ECO:0000259" key="2">
    <source>
        <dbReference type="Pfam" id="PF01575"/>
    </source>
</evidence>
<name>A0ABQ6VJE2_9CORY</name>
<protein>
    <recommendedName>
        <fullName evidence="2">MaoC-like domain-containing protein</fullName>
    </recommendedName>
</protein>
<reference evidence="3 4" key="1">
    <citation type="submission" date="2019-10" db="EMBL/GenBank/DDBJ databases">
        <title>Corynebacterium sp novel species isolated from the respiratory tract of Marmot.</title>
        <authorList>
            <person name="Zhang G."/>
        </authorList>
    </citation>
    <scope>NUCLEOTIDE SEQUENCE [LARGE SCALE GENOMIC DNA]</scope>
    <source>
        <strain evidence="3 4">336</strain>
    </source>
</reference>
<dbReference type="PANTHER" id="PTHR43841">
    <property type="entry name" value="3-HYDROXYACYL-THIOESTER DEHYDRATASE HTDX-RELATED"/>
    <property type="match status" value="1"/>
</dbReference>
<dbReference type="Pfam" id="PF01575">
    <property type="entry name" value="MaoC_dehydratas"/>
    <property type="match status" value="1"/>
</dbReference>
<dbReference type="EMBL" id="WBZJ01000002">
    <property type="protein sequence ID" value="KAB3521064.1"/>
    <property type="molecule type" value="Genomic_DNA"/>
</dbReference>
<sequence length="311" mass="33465">MMTVTYKELPSIPVLMDEYKNAVKDIVPGVGTKRVAKDNPTTAFEVKGVKVDPNHLAEYASATGFRLTNELPLTYPYVLSFPIVMKLLTAKDSPLNAVGMVHLSNSIEQTRPLTVDDVLDFRVHAENLRPHTKGVLLDVVTVASVDGIDVWTQTSAFLSKGAKLSSSSPFKNLEPTNGRIVDPISFDADTDDAFARVRVTADDIKVYAEASGDKNPIHISGVGAKAFGFPATIAHGMWTAARLVSSLEGLVPAAARFKIEFAKPVTLPGTVAIVAQPAGDKAYPVPSQWNLQARKSSKLDTLHASASIEKL</sequence>
<accession>A0ABQ6VJE2</accession>
<evidence type="ECO:0000313" key="4">
    <source>
        <dbReference type="Proteomes" id="UP000436181"/>
    </source>
</evidence>
<organism evidence="3 4">
    <name type="scientific">Corynebacterium zhongnanshanii</name>
    <dbReference type="NCBI Taxonomy" id="2768834"/>
    <lineage>
        <taxon>Bacteria</taxon>
        <taxon>Bacillati</taxon>
        <taxon>Actinomycetota</taxon>
        <taxon>Actinomycetes</taxon>
        <taxon>Mycobacteriales</taxon>
        <taxon>Corynebacteriaceae</taxon>
        <taxon>Corynebacterium</taxon>
    </lineage>
</organism>
<gene>
    <name evidence="3" type="ORF">F8377_05775</name>
</gene>
<dbReference type="Gene3D" id="3.10.129.10">
    <property type="entry name" value="Hotdog Thioesterase"/>
    <property type="match status" value="1"/>
</dbReference>
<comment type="similarity">
    <text evidence="1">Belongs to the enoyl-CoA hydratase/isomerase family.</text>
</comment>
<dbReference type="InterPro" id="IPR002539">
    <property type="entry name" value="MaoC-like_dom"/>
</dbReference>
<proteinExistence type="inferred from homology"/>
<dbReference type="Proteomes" id="UP000436181">
    <property type="component" value="Unassembled WGS sequence"/>
</dbReference>
<dbReference type="InterPro" id="IPR029069">
    <property type="entry name" value="HotDog_dom_sf"/>
</dbReference>
<evidence type="ECO:0000313" key="3">
    <source>
        <dbReference type="EMBL" id="KAB3521064.1"/>
    </source>
</evidence>
<feature type="domain" description="MaoC-like" evidence="2">
    <location>
        <begin position="195"/>
        <end position="280"/>
    </location>
</feature>
<keyword evidence="4" id="KW-1185">Reference proteome</keyword>
<dbReference type="SUPFAM" id="SSF54637">
    <property type="entry name" value="Thioesterase/thiol ester dehydrase-isomerase"/>
    <property type="match status" value="2"/>
</dbReference>
<comment type="caution">
    <text evidence="3">The sequence shown here is derived from an EMBL/GenBank/DDBJ whole genome shotgun (WGS) entry which is preliminary data.</text>
</comment>
<evidence type="ECO:0000256" key="1">
    <source>
        <dbReference type="ARBA" id="ARBA00005254"/>
    </source>
</evidence>